<gene>
    <name evidence="2" type="primary">sinI</name>
    <name evidence="2" type="ORF">QQS35_01845</name>
</gene>
<dbReference type="GO" id="GO:0003677">
    <property type="term" value="F:DNA binding"/>
    <property type="evidence" value="ECO:0007669"/>
    <property type="project" value="UniProtKB-KW"/>
</dbReference>
<accession>A0ABT7L0A4</accession>
<feature type="domain" description="Sin" evidence="1">
    <location>
        <begin position="1"/>
        <end position="39"/>
    </location>
</feature>
<proteinExistence type="predicted"/>
<dbReference type="InterPro" id="IPR010981">
    <property type="entry name" value="SinR/SinI_dimer_dom"/>
</dbReference>
<evidence type="ECO:0000259" key="1">
    <source>
        <dbReference type="PROSITE" id="PS51500"/>
    </source>
</evidence>
<reference evidence="2 3" key="1">
    <citation type="submission" date="2023-06" db="EMBL/GenBank/DDBJ databases">
        <title>Aquibacillus rhizosphaerae LR5S19.</title>
        <authorList>
            <person name="Sun J.-Q."/>
        </authorList>
    </citation>
    <scope>NUCLEOTIDE SEQUENCE [LARGE SCALE GENOMIC DNA]</scope>
    <source>
        <strain evidence="2 3">LR5S19</strain>
    </source>
</reference>
<dbReference type="Proteomes" id="UP001235343">
    <property type="component" value="Unassembled WGS sequence"/>
</dbReference>
<organism evidence="2 3">
    <name type="scientific">Aquibacillus rhizosphaerae</name>
    <dbReference type="NCBI Taxonomy" id="3051431"/>
    <lineage>
        <taxon>Bacteria</taxon>
        <taxon>Bacillati</taxon>
        <taxon>Bacillota</taxon>
        <taxon>Bacilli</taxon>
        <taxon>Bacillales</taxon>
        <taxon>Bacillaceae</taxon>
        <taxon>Aquibacillus</taxon>
    </lineage>
</organism>
<evidence type="ECO:0000313" key="3">
    <source>
        <dbReference type="Proteomes" id="UP001235343"/>
    </source>
</evidence>
<name>A0ABT7L0A4_9BACI</name>
<evidence type="ECO:0000313" key="2">
    <source>
        <dbReference type="EMBL" id="MDL4839205.1"/>
    </source>
</evidence>
<dbReference type="PROSITE" id="PS51500">
    <property type="entry name" value="SIN"/>
    <property type="match status" value="1"/>
</dbReference>
<dbReference type="EMBL" id="JASTZU010000012">
    <property type="protein sequence ID" value="MDL4839205.1"/>
    <property type="molecule type" value="Genomic_DNA"/>
</dbReference>
<dbReference type="InterPro" id="IPR036281">
    <property type="entry name" value="SinR/SinI_dimer_dom_sf"/>
</dbReference>
<dbReference type="RefSeq" id="WP_285930062.1">
    <property type="nucleotide sequence ID" value="NZ_JASTZU010000012.1"/>
</dbReference>
<comment type="caution">
    <text evidence="2">The sequence shown here is derived from an EMBL/GenBank/DDBJ whole genome shotgun (WGS) entry which is preliminary data.</text>
</comment>
<keyword evidence="3" id="KW-1185">Reference proteome</keyword>
<dbReference type="Pfam" id="PF08671">
    <property type="entry name" value="SinI"/>
    <property type="match status" value="1"/>
</dbReference>
<keyword evidence="2" id="KW-0238">DNA-binding</keyword>
<dbReference type="SUPFAM" id="SSF47406">
    <property type="entry name" value="SinR repressor dimerisation domain-like"/>
    <property type="match status" value="1"/>
</dbReference>
<sequence>MEQTLHKSLLDNEWIELMEEAKRIGLSVEEVQSFIAEYHLDIFQ</sequence>
<protein>
    <submittedName>
        <fullName evidence="2">DNA-binding anti-repressor SinI</fullName>
    </submittedName>
</protein>